<keyword evidence="5 10" id="KW-0067">ATP-binding</keyword>
<evidence type="ECO:0000256" key="6">
    <source>
        <dbReference type="ARBA" id="ARBA00022917"/>
    </source>
</evidence>
<evidence type="ECO:0000256" key="8">
    <source>
        <dbReference type="NCBIfam" id="TIGR00414"/>
    </source>
</evidence>
<feature type="coiled-coil region" evidence="11">
    <location>
        <begin position="40"/>
        <end position="93"/>
    </location>
</feature>
<feature type="binding site" evidence="10">
    <location>
        <begin position="265"/>
        <end position="267"/>
    </location>
    <ligand>
        <name>ATP</name>
        <dbReference type="ChEBI" id="CHEBI:30616"/>
    </ligand>
</feature>
<evidence type="ECO:0000256" key="4">
    <source>
        <dbReference type="ARBA" id="ARBA00022741"/>
    </source>
</evidence>
<dbReference type="GO" id="GO:0005524">
    <property type="term" value="F:ATP binding"/>
    <property type="evidence" value="ECO:0007669"/>
    <property type="project" value="UniProtKB-KW"/>
</dbReference>
<dbReference type="Gene3D" id="1.10.287.40">
    <property type="entry name" value="Serine-tRNA synthetase, tRNA binding domain"/>
    <property type="match status" value="1"/>
</dbReference>
<dbReference type="GO" id="GO:0005737">
    <property type="term" value="C:cytoplasm"/>
    <property type="evidence" value="ECO:0007669"/>
    <property type="project" value="UniProtKB-UniRule"/>
</dbReference>
<name>A0AAE3AUI7_9FIRM</name>
<feature type="binding site" evidence="9">
    <location>
        <position position="288"/>
    </location>
    <ligand>
        <name>L-serine</name>
        <dbReference type="ChEBI" id="CHEBI:33384"/>
    </ligand>
</feature>
<keyword evidence="2" id="KW-0963">Cytoplasm</keyword>
<evidence type="ECO:0000256" key="7">
    <source>
        <dbReference type="ARBA" id="ARBA00023146"/>
    </source>
</evidence>
<dbReference type="Pfam" id="PF00587">
    <property type="entry name" value="tRNA-synt_2b"/>
    <property type="match status" value="1"/>
</dbReference>
<protein>
    <recommendedName>
        <fullName evidence="1 8">Serine--tRNA ligase</fullName>
        <ecNumber evidence="1 8">6.1.1.11</ecNumber>
    </recommendedName>
</protein>
<evidence type="ECO:0000256" key="1">
    <source>
        <dbReference type="ARBA" id="ARBA00012840"/>
    </source>
</evidence>
<feature type="binding site" evidence="9">
    <location>
        <position position="234"/>
    </location>
    <ligand>
        <name>L-serine</name>
        <dbReference type="ChEBI" id="CHEBI:33384"/>
    </ligand>
</feature>
<dbReference type="SUPFAM" id="SSF46589">
    <property type="entry name" value="tRNA-binding arm"/>
    <property type="match status" value="1"/>
</dbReference>
<dbReference type="PANTHER" id="PTHR11778">
    <property type="entry name" value="SERYL-TRNA SYNTHETASE"/>
    <property type="match status" value="1"/>
</dbReference>
<dbReference type="InterPro" id="IPR010978">
    <property type="entry name" value="tRNA-bd_arm"/>
</dbReference>
<dbReference type="EC" id="6.1.1.11" evidence="1 8"/>
<dbReference type="RefSeq" id="WP_308451973.1">
    <property type="nucleotide sequence ID" value="NZ_JAJEPU010000050.1"/>
</dbReference>
<dbReference type="GO" id="GO:0140096">
    <property type="term" value="F:catalytic activity, acting on a protein"/>
    <property type="evidence" value="ECO:0007669"/>
    <property type="project" value="UniProtKB-ARBA"/>
</dbReference>
<feature type="site" description="Important for serine binding" evidence="9">
    <location>
        <position position="386"/>
    </location>
</feature>
<dbReference type="PROSITE" id="PS50862">
    <property type="entry name" value="AA_TRNA_LIGASE_II"/>
    <property type="match status" value="1"/>
</dbReference>
<evidence type="ECO:0000313" key="14">
    <source>
        <dbReference type="Proteomes" id="UP001198962"/>
    </source>
</evidence>
<evidence type="ECO:0000256" key="3">
    <source>
        <dbReference type="ARBA" id="ARBA00022598"/>
    </source>
</evidence>
<dbReference type="InterPro" id="IPR002314">
    <property type="entry name" value="aa-tRNA-synt_IIb"/>
</dbReference>
<keyword evidence="4" id="KW-0547">Nucleotide-binding</keyword>
<dbReference type="InterPro" id="IPR045864">
    <property type="entry name" value="aa-tRNA-synth_II/BPL/LPL"/>
</dbReference>
<feature type="binding site" evidence="9">
    <location>
        <position position="265"/>
    </location>
    <ligand>
        <name>L-serine</name>
        <dbReference type="ChEBI" id="CHEBI:33384"/>
    </ligand>
</feature>
<accession>A0AAE3AUI7</accession>
<gene>
    <name evidence="13" type="primary">serS</name>
    <name evidence="13" type="ORF">LKD32_12895</name>
</gene>
<keyword evidence="7" id="KW-0030">Aminoacyl-tRNA synthetase</keyword>
<dbReference type="NCBIfam" id="TIGR00414">
    <property type="entry name" value="serS"/>
    <property type="match status" value="1"/>
</dbReference>
<feature type="binding site" evidence="9">
    <location>
        <position position="384"/>
    </location>
    <ligand>
        <name>L-serine</name>
        <dbReference type="ChEBI" id="CHEBI:33384"/>
    </ligand>
</feature>
<keyword evidence="3 13" id="KW-0436">Ligase</keyword>
<keyword evidence="6" id="KW-0648">Protein biosynthesis</keyword>
<dbReference type="InterPro" id="IPR015866">
    <property type="entry name" value="Ser-tRNA-synth_1_N"/>
</dbReference>
<sequence>MLDLKFVRENPDIVKKNIENKFQFEKLPLVDEVIELDAKNRAAKAEADSIRASRNKLSKQIGQLMGQGKKEEAEAVKAEVAANAARLAELEKQEAELGEKVLKIMMTIPNIIDPSVPIGKDDSENVEIEKFGEPVVPEFEIPYHTDIMKTFDGIDLDAAGRVAGNGFYYLMGDIARLHSAVLAYARDFMINRGFTYCIPPFMIRSNVVTGVMSFAEMDAMMYKIEGEDLYLIGTSEHSMIGKFIDTVTPEAELPKTFTSYSPCFRKEKGAHGIEERGVYRIHQFEKQEMIVVCKPEESKAWYDKLWQNTVDLFRSLDIPVRTLECCSGDLADLKVKSCDVEAWSPRQKKYFEVGSCSNLGDAQARRLKIRIEGENGRYFAHTLNNTVVAPPRMLIAFLENNLQADGSVKVPKVLQPYMGGIEVLVPKHK</sequence>
<dbReference type="PRINTS" id="PR00981">
    <property type="entry name" value="TRNASYNTHSER"/>
</dbReference>
<dbReference type="GO" id="GO:0004828">
    <property type="term" value="F:serine-tRNA ligase activity"/>
    <property type="evidence" value="ECO:0007669"/>
    <property type="project" value="UniProtKB-UniRule"/>
</dbReference>
<feature type="binding site" evidence="10">
    <location>
        <begin position="352"/>
        <end position="355"/>
    </location>
    <ligand>
        <name>ATP</name>
        <dbReference type="ChEBI" id="CHEBI:30616"/>
    </ligand>
</feature>
<keyword evidence="14" id="KW-1185">Reference proteome</keyword>
<organism evidence="13 14">
    <name type="scientific">Brotaphodocola catenula</name>
    <dbReference type="NCBI Taxonomy" id="2885361"/>
    <lineage>
        <taxon>Bacteria</taxon>
        <taxon>Bacillati</taxon>
        <taxon>Bacillota</taxon>
        <taxon>Clostridia</taxon>
        <taxon>Lachnospirales</taxon>
        <taxon>Lachnospiraceae</taxon>
        <taxon>Brotaphodocola</taxon>
    </lineage>
</organism>
<evidence type="ECO:0000256" key="9">
    <source>
        <dbReference type="PIRSR" id="PIRSR001529-1"/>
    </source>
</evidence>
<dbReference type="SUPFAM" id="SSF55681">
    <property type="entry name" value="Class II aaRS and biotin synthetases"/>
    <property type="match status" value="1"/>
</dbReference>
<dbReference type="EMBL" id="JAJEPU010000050">
    <property type="protein sequence ID" value="MCC2165755.1"/>
    <property type="molecule type" value="Genomic_DNA"/>
</dbReference>
<dbReference type="GO" id="GO:0006434">
    <property type="term" value="P:seryl-tRNA aminoacylation"/>
    <property type="evidence" value="ECO:0007669"/>
    <property type="project" value="UniProtKB-UniRule"/>
</dbReference>
<dbReference type="InterPro" id="IPR042103">
    <property type="entry name" value="SerRS_1_N_sf"/>
</dbReference>
<evidence type="ECO:0000259" key="12">
    <source>
        <dbReference type="PROSITE" id="PS50862"/>
    </source>
</evidence>
<dbReference type="AlphaFoldDB" id="A0AAE3AUI7"/>
<feature type="domain" description="Aminoacyl-transfer RNA synthetases class-II family profile" evidence="12">
    <location>
        <begin position="143"/>
        <end position="411"/>
    </location>
</feature>
<dbReference type="Proteomes" id="UP001198962">
    <property type="component" value="Unassembled WGS sequence"/>
</dbReference>
<dbReference type="Gene3D" id="3.30.930.10">
    <property type="entry name" value="Bira Bifunctional Protein, Domain 2"/>
    <property type="match status" value="1"/>
</dbReference>
<dbReference type="Pfam" id="PF02403">
    <property type="entry name" value="Seryl_tRNA_N"/>
    <property type="match status" value="1"/>
</dbReference>
<dbReference type="InterPro" id="IPR006195">
    <property type="entry name" value="aa-tRNA-synth_II"/>
</dbReference>
<comment type="caution">
    <text evidence="13">The sequence shown here is derived from an EMBL/GenBank/DDBJ whole genome shotgun (WGS) entry which is preliminary data.</text>
</comment>
<dbReference type="PIRSF" id="PIRSF001529">
    <property type="entry name" value="Ser-tRNA-synth_IIa"/>
    <property type="match status" value="1"/>
</dbReference>
<evidence type="ECO:0000256" key="5">
    <source>
        <dbReference type="ARBA" id="ARBA00022840"/>
    </source>
</evidence>
<dbReference type="GO" id="GO:0016740">
    <property type="term" value="F:transferase activity"/>
    <property type="evidence" value="ECO:0007669"/>
    <property type="project" value="UniProtKB-ARBA"/>
</dbReference>
<dbReference type="InterPro" id="IPR002317">
    <property type="entry name" value="Ser-tRNA-ligase_type_1"/>
</dbReference>
<keyword evidence="11" id="KW-0175">Coiled coil</keyword>
<reference evidence="13" key="1">
    <citation type="submission" date="2021-10" db="EMBL/GenBank/DDBJ databases">
        <title>Anaerobic single-cell dispensing facilitates the cultivation of human gut bacteria.</title>
        <authorList>
            <person name="Afrizal A."/>
        </authorList>
    </citation>
    <scope>NUCLEOTIDE SEQUENCE</scope>
    <source>
        <strain evidence="13">CLA-AA-H274</strain>
    </source>
</reference>
<evidence type="ECO:0000313" key="13">
    <source>
        <dbReference type="EMBL" id="MCC2165755.1"/>
    </source>
</evidence>
<proteinExistence type="predicted"/>
<evidence type="ECO:0000256" key="2">
    <source>
        <dbReference type="ARBA" id="ARBA00022490"/>
    </source>
</evidence>
<evidence type="ECO:0000256" key="11">
    <source>
        <dbReference type="SAM" id="Coils"/>
    </source>
</evidence>
<evidence type="ECO:0000256" key="10">
    <source>
        <dbReference type="PIRSR" id="PIRSR001529-2"/>
    </source>
</evidence>